<proteinExistence type="predicted"/>
<sequence length="26" mass="2971">MLLFNKRLVIESGFSMIEVLFSIAIV</sequence>
<accession>A0A2M6WUA1</accession>
<reference evidence="2" key="1">
    <citation type="submission" date="2017-09" db="EMBL/GenBank/DDBJ databases">
        <title>Depth-based differentiation of microbial function through sediment-hosted aquifers and enrichment of novel symbionts in the deep terrestrial subsurface.</title>
        <authorList>
            <person name="Probst A.J."/>
            <person name="Ladd B."/>
            <person name="Jarett J.K."/>
            <person name="Geller-Mcgrath D.E."/>
            <person name="Sieber C.M.K."/>
            <person name="Emerson J.B."/>
            <person name="Anantharaman K."/>
            <person name="Thomas B.C."/>
            <person name="Malmstrom R."/>
            <person name="Stieglmeier M."/>
            <person name="Klingl A."/>
            <person name="Woyke T."/>
            <person name="Ryan C.M."/>
            <person name="Banfield J.F."/>
        </authorList>
    </citation>
    <scope>NUCLEOTIDE SEQUENCE [LARGE SCALE GENOMIC DNA]</scope>
</reference>
<feature type="non-terminal residue" evidence="1">
    <location>
        <position position="26"/>
    </location>
</feature>
<dbReference type="NCBIfam" id="TIGR02532">
    <property type="entry name" value="IV_pilin_GFxxxE"/>
    <property type="match status" value="1"/>
</dbReference>
<comment type="caution">
    <text evidence="1">The sequence shown here is derived from an EMBL/GenBank/DDBJ whole genome shotgun (WGS) entry which is preliminary data.</text>
</comment>
<evidence type="ECO:0000313" key="2">
    <source>
        <dbReference type="Proteomes" id="UP000228533"/>
    </source>
</evidence>
<dbReference type="EMBL" id="PFAM01000005">
    <property type="protein sequence ID" value="PIT96375.1"/>
    <property type="molecule type" value="Genomic_DNA"/>
</dbReference>
<dbReference type="InterPro" id="IPR012902">
    <property type="entry name" value="N_methyl_site"/>
</dbReference>
<evidence type="ECO:0000313" key="1">
    <source>
        <dbReference type="EMBL" id="PIT96375.1"/>
    </source>
</evidence>
<dbReference type="Proteomes" id="UP000228533">
    <property type="component" value="Unassembled WGS sequence"/>
</dbReference>
<organism evidence="1 2">
    <name type="scientific">Candidatus Falkowbacteria bacterium CG10_big_fil_rev_8_21_14_0_10_37_14</name>
    <dbReference type="NCBI Taxonomy" id="1974561"/>
    <lineage>
        <taxon>Bacteria</taxon>
        <taxon>Candidatus Falkowiibacteriota</taxon>
    </lineage>
</organism>
<gene>
    <name evidence="1" type="ORF">COT94_00720</name>
</gene>
<protein>
    <submittedName>
        <fullName evidence="1">Uncharacterized protein</fullName>
    </submittedName>
</protein>
<name>A0A2M6WUA1_9BACT</name>
<dbReference type="AlphaFoldDB" id="A0A2M6WUA1"/>